<name>E3HCG7_ILYPC</name>
<evidence type="ECO:0000259" key="1">
    <source>
        <dbReference type="PROSITE" id="PS51186"/>
    </source>
</evidence>
<dbReference type="InterPro" id="IPR000182">
    <property type="entry name" value="GNAT_dom"/>
</dbReference>
<dbReference type="InterPro" id="IPR016181">
    <property type="entry name" value="Acyl_CoA_acyltransferase"/>
</dbReference>
<geneLocation type="plasmid" evidence="2 3">
    <name>pILYOP01</name>
</geneLocation>
<organism evidence="2 3">
    <name type="scientific">Ilyobacter polytropus (strain ATCC 51220 / DSM 2926 / LMG 16218 / CuHBu1)</name>
    <dbReference type="NCBI Taxonomy" id="572544"/>
    <lineage>
        <taxon>Bacteria</taxon>
        <taxon>Fusobacteriati</taxon>
        <taxon>Fusobacteriota</taxon>
        <taxon>Fusobacteriia</taxon>
        <taxon>Fusobacteriales</taxon>
        <taxon>Fusobacteriaceae</taxon>
        <taxon>Ilyobacter</taxon>
    </lineage>
</organism>
<dbReference type="GO" id="GO:0016747">
    <property type="term" value="F:acyltransferase activity, transferring groups other than amino-acyl groups"/>
    <property type="evidence" value="ECO:0007669"/>
    <property type="project" value="InterPro"/>
</dbReference>
<dbReference type="OrthoDB" id="9785602at2"/>
<dbReference type="PROSITE" id="PS51186">
    <property type="entry name" value="GNAT"/>
    <property type="match status" value="1"/>
</dbReference>
<gene>
    <name evidence="2" type="ordered locus">Ilyop_2180</name>
</gene>
<reference evidence="2 3" key="1">
    <citation type="journal article" date="2010" name="Stand. Genomic Sci.">
        <title>Complete genome sequence of Ilyobacter polytropus type strain (CuHbu1).</title>
        <authorList>
            <person name="Sikorski J."/>
            <person name="Chertkov O."/>
            <person name="Lapidus A."/>
            <person name="Nolan M."/>
            <person name="Lucas S."/>
            <person name="Del Rio T.G."/>
            <person name="Tice H."/>
            <person name="Cheng J.F."/>
            <person name="Tapia R."/>
            <person name="Han C."/>
            <person name="Goodwin L."/>
            <person name="Pitluck S."/>
            <person name="Liolios K."/>
            <person name="Ivanova N."/>
            <person name="Mavromatis K."/>
            <person name="Mikhailova N."/>
            <person name="Pati A."/>
            <person name="Chen A."/>
            <person name="Palaniappan K."/>
            <person name="Land M."/>
            <person name="Hauser L."/>
            <person name="Chang Y.J."/>
            <person name="Jeffries C.D."/>
            <person name="Brambilla E."/>
            <person name="Yasawong M."/>
            <person name="Rohde M."/>
            <person name="Pukall R."/>
            <person name="Spring S."/>
            <person name="Goker M."/>
            <person name="Woyke T."/>
            <person name="Bristow J."/>
            <person name="Eisen J.A."/>
            <person name="Markowitz V."/>
            <person name="Hugenholtz P."/>
            <person name="Kyrpides N.C."/>
            <person name="Klenk H.P."/>
        </authorList>
    </citation>
    <scope>NUCLEOTIDE SEQUENCE [LARGE SCALE GENOMIC DNA]</scope>
    <source>
        <strain evidence="3">ATCC 51220 / DSM 2926 / LMG 16218 / CuHBu1</strain>
        <plasmid evidence="3">pILYOP01</plasmid>
    </source>
</reference>
<evidence type="ECO:0000313" key="2">
    <source>
        <dbReference type="EMBL" id="ADO83943.1"/>
    </source>
</evidence>
<dbReference type="Gene3D" id="3.40.630.30">
    <property type="match status" value="1"/>
</dbReference>
<dbReference type="KEGG" id="ipo:Ilyop_2180"/>
<dbReference type="RefSeq" id="WP_013388604.1">
    <property type="nucleotide sequence ID" value="NC_014633.1"/>
</dbReference>
<dbReference type="HOGENOM" id="CLU_013985_3_6_0"/>
<dbReference type="Pfam" id="PF13302">
    <property type="entry name" value="Acetyltransf_3"/>
    <property type="match status" value="1"/>
</dbReference>
<dbReference type="SUPFAM" id="SSF55729">
    <property type="entry name" value="Acyl-CoA N-acyltransferases (Nat)"/>
    <property type="match status" value="1"/>
</dbReference>
<evidence type="ECO:0000313" key="3">
    <source>
        <dbReference type="Proteomes" id="UP000006875"/>
    </source>
</evidence>
<dbReference type="InterPro" id="IPR051531">
    <property type="entry name" value="N-acetyltransferase"/>
</dbReference>
<accession>E3HCG7</accession>
<feature type="domain" description="N-acetyltransferase" evidence="1">
    <location>
        <begin position="16"/>
        <end position="172"/>
    </location>
</feature>
<protein>
    <submittedName>
        <fullName evidence="2">GCN5-related N-acetyltransferase</fullName>
    </submittedName>
</protein>
<proteinExistence type="predicted"/>
<dbReference type="PANTHER" id="PTHR43792">
    <property type="entry name" value="GNAT FAMILY, PUTATIVE (AFU_ORTHOLOGUE AFUA_3G00765)-RELATED-RELATED"/>
    <property type="match status" value="1"/>
</dbReference>
<keyword evidence="3" id="KW-1185">Reference proteome</keyword>
<dbReference type="PANTHER" id="PTHR43792:SF1">
    <property type="entry name" value="N-ACETYLTRANSFERASE DOMAIN-CONTAINING PROTEIN"/>
    <property type="match status" value="1"/>
</dbReference>
<keyword evidence="2" id="KW-0614">Plasmid</keyword>
<dbReference type="EMBL" id="CP002282">
    <property type="protein sequence ID" value="ADO83943.1"/>
    <property type="molecule type" value="Genomic_DNA"/>
</dbReference>
<sequence>MKLNFRIFPVIKTERIVLRNFYKRDIENIYNIRTCDEVMKYMDAPKMGSLEETERFLNFTLKTHREEKALNWVITQKDSEEMIGYIGFWRIDKGHYRGELGYALDKNFWNMGIMSEAVEEVLKFGFENMGLNSIEANVNPLNTKSINLLEKCGFKREGYFRENYYFNGNFIDTATFSIIKKDYKSQQVFQPNKAVTKVKYLNKFVTAPKNLFFNKK</sequence>
<dbReference type="AlphaFoldDB" id="E3HCG7"/>
<dbReference type="Proteomes" id="UP000006875">
    <property type="component" value="Plasmid pILYOP01"/>
</dbReference>